<dbReference type="KEGG" id="mart:BTR34_04195"/>
<dbReference type="STRING" id="1836467.BTR34_04195"/>
<keyword evidence="4" id="KW-1185">Reference proteome</keyword>
<dbReference type="Proteomes" id="UP000092164">
    <property type="component" value="Unassembled WGS sequence"/>
</dbReference>
<feature type="region of interest" description="Disordered" evidence="1">
    <location>
        <begin position="1"/>
        <end position="23"/>
    </location>
</feature>
<accession>A0A1B7ZE65</accession>
<evidence type="ECO:0000256" key="1">
    <source>
        <dbReference type="SAM" id="MobiDB-lite"/>
    </source>
</evidence>
<sequence length="154" mass="17545">MLSSCKENTSAKTERNGEPDVYNVEDDNAKMNQAMEAAKNSVQEFQDALLSDNPNFEFFAIKQKFEAIEGTEHIWIQDIQLVDTDFMGIVANEPVYAQKVKLGDTISIDRSNISDWMYYDEGKVVGGYTIRVIRDELSPEEQAQFDDENGLIFK</sequence>
<reference evidence="4" key="1">
    <citation type="submission" date="2016-06" db="EMBL/GenBank/DDBJ databases">
        <authorList>
            <person name="Zhan P."/>
        </authorList>
    </citation>
    <scope>NUCLEOTIDE SEQUENCE [LARGE SCALE GENOMIC DNA]</scope>
    <source>
        <strain evidence="4">T28</strain>
    </source>
</reference>
<dbReference type="InterPro" id="IPR018756">
    <property type="entry name" value="DUF2314"/>
</dbReference>
<feature type="domain" description="DUF2314" evidence="2">
    <location>
        <begin position="29"/>
        <end position="153"/>
    </location>
</feature>
<gene>
    <name evidence="3" type="ORF">A9200_12840</name>
</gene>
<feature type="compositionally biased region" description="Polar residues" evidence="1">
    <location>
        <begin position="1"/>
        <end position="11"/>
    </location>
</feature>
<evidence type="ECO:0000259" key="2">
    <source>
        <dbReference type="Pfam" id="PF10077"/>
    </source>
</evidence>
<dbReference type="EMBL" id="LZFP01000002">
    <property type="protein sequence ID" value="OBR41514.1"/>
    <property type="molecule type" value="Genomic_DNA"/>
</dbReference>
<dbReference type="AlphaFoldDB" id="A0A1B7ZE65"/>
<proteinExistence type="predicted"/>
<comment type="caution">
    <text evidence="3">The sequence shown here is derived from an EMBL/GenBank/DDBJ whole genome shotgun (WGS) entry which is preliminary data.</text>
</comment>
<organism evidence="3 4">
    <name type="scientific">Maribacter hydrothermalis</name>
    <dbReference type="NCBI Taxonomy" id="1836467"/>
    <lineage>
        <taxon>Bacteria</taxon>
        <taxon>Pseudomonadati</taxon>
        <taxon>Bacteroidota</taxon>
        <taxon>Flavobacteriia</taxon>
        <taxon>Flavobacteriales</taxon>
        <taxon>Flavobacteriaceae</taxon>
        <taxon>Maribacter</taxon>
    </lineage>
</organism>
<name>A0A1B7ZE65_9FLAO</name>
<evidence type="ECO:0000313" key="3">
    <source>
        <dbReference type="EMBL" id="OBR41514.1"/>
    </source>
</evidence>
<dbReference type="Pfam" id="PF10077">
    <property type="entry name" value="DUF2314"/>
    <property type="match status" value="1"/>
</dbReference>
<protein>
    <recommendedName>
        <fullName evidence="2">DUF2314 domain-containing protein</fullName>
    </recommendedName>
</protein>
<evidence type="ECO:0000313" key="4">
    <source>
        <dbReference type="Proteomes" id="UP000092164"/>
    </source>
</evidence>